<feature type="signal peptide" evidence="1">
    <location>
        <begin position="1"/>
        <end position="19"/>
    </location>
</feature>
<reference evidence="3" key="1">
    <citation type="journal article" date="2016" name="Gigascience">
        <title>De novo construction of an expanded transcriptome assembly for the western tarnished plant bug, Lygus hesperus.</title>
        <authorList>
            <person name="Tassone E.E."/>
            <person name="Geib S.M."/>
            <person name="Hall B."/>
            <person name="Fabrick J.A."/>
            <person name="Brent C.S."/>
            <person name="Hull J.J."/>
        </authorList>
    </citation>
    <scope>NUCLEOTIDE SEQUENCE</scope>
</reference>
<evidence type="ECO:0000256" key="1">
    <source>
        <dbReference type="SAM" id="SignalP"/>
    </source>
</evidence>
<proteinExistence type="predicted"/>
<feature type="chain" id="PRO_5007527081" evidence="1">
    <location>
        <begin position="20"/>
        <end position="196"/>
    </location>
</feature>
<dbReference type="AlphaFoldDB" id="A0A146LDP4"/>
<dbReference type="EMBL" id="GDHC01015443">
    <property type="protein sequence ID" value="JAQ03186.1"/>
    <property type="molecule type" value="Transcribed_RNA"/>
</dbReference>
<protein>
    <submittedName>
        <fullName evidence="3">Uncharacterized protein</fullName>
    </submittedName>
</protein>
<organism evidence="3">
    <name type="scientific">Lygus hesperus</name>
    <name type="common">Western plant bug</name>
    <dbReference type="NCBI Taxonomy" id="30085"/>
    <lineage>
        <taxon>Eukaryota</taxon>
        <taxon>Metazoa</taxon>
        <taxon>Ecdysozoa</taxon>
        <taxon>Arthropoda</taxon>
        <taxon>Hexapoda</taxon>
        <taxon>Insecta</taxon>
        <taxon>Pterygota</taxon>
        <taxon>Neoptera</taxon>
        <taxon>Paraneoptera</taxon>
        <taxon>Hemiptera</taxon>
        <taxon>Heteroptera</taxon>
        <taxon>Panheteroptera</taxon>
        <taxon>Cimicomorpha</taxon>
        <taxon>Miridae</taxon>
        <taxon>Mirini</taxon>
        <taxon>Lygus</taxon>
    </lineage>
</organism>
<evidence type="ECO:0000313" key="3">
    <source>
        <dbReference type="EMBL" id="JAQ06433.1"/>
    </source>
</evidence>
<keyword evidence="1" id="KW-0732">Signal</keyword>
<gene>
    <name evidence="2" type="ORF">g.69166</name>
    <name evidence="3" type="ORF">g.69168</name>
</gene>
<evidence type="ECO:0000313" key="2">
    <source>
        <dbReference type="EMBL" id="JAQ03186.1"/>
    </source>
</evidence>
<dbReference type="EMBL" id="GDHC01012196">
    <property type="protein sequence ID" value="JAQ06433.1"/>
    <property type="molecule type" value="Transcribed_RNA"/>
</dbReference>
<accession>A0A146LDP4</accession>
<name>A0A146LDP4_LYGHE</name>
<sequence>MTGFRSVLVFAFCAGLSMAKVYKPCELAQELHGIIIEKAKSTIDNPEHPFAKAAVQYLEDIPLLVCIAGYQNYTTDVSYSLRDGVRREGIFGIVPDTKQDSNSVVRPVQEAATGDSYVDDDLTDDVWAFLAGALYIGYHRNTIAHRFYSQACILNNNARPVYCYLNKYVFGSFPVLVPKNPLLLRMMYQDPQKTRD</sequence>